<dbReference type="Gene3D" id="1.20.5.340">
    <property type="match status" value="1"/>
</dbReference>
<dbReference type="Pfam" id="PF26095">
    <property type="entry name" value="CC_Bre1"/>
    <property type="match status" value="1"/>
</dbReference>
<gene>
    <name evidence="4" type="ORF">P4447_07680</name>
</gene>
<comment type="caution">
    <text evidence="4">The sequence shown here is derived from an EMBL/GenBank/DDBJ whole genome shotgun (WGS) entry which is preliminary data.</text>
</comment>
<dbReference type="EMBL" id="JARMQG010000084">
    <property type="protein sequence ID" value="MED3562333.1"/>
    <property type="molecule type" value="Genomic_DNA"/>
</dbReference>
<dbReference type="InterPro" id="IPR058643">
    <property type="entry name" value="BRE1-like_CC"/>
</dbReference>
<evidence type="ECO:0000256" key="2">
    <source>
        <dbReference type="SAM" id="SignalP"/>
    </source>
</evidence>
<keyword evidence="2" id="KW-0732">Signal</keyword>
<feature type="signal peptide" evidence="2">
    <location>
        <begin position="1"/>
        <end position="20"/>
    </location>
</feature>
<organism evidence="4 5">
    <name type="scientific">Bacillus xiapuensis</name>
    <dbReference type="NCBI Taxonomy" id="2014075"/>
    <lineage>
        <taxon>Bacteria</taxon>
        <taxon>Bacillati</taxon>
        <taxon>Bacillota</taxon>
        <taxon>Bacilli</taxon>
        <taxon>Bacillales</taxon>
        <taxon>Bacillaceae</taxon>
        <taxon>Bacillus</taxon>
    </lineage>
</organism>
<evidence type="ECO:0000313" key="5">
    <source>
        <dbReference type="Proteomes" id="UP001330749"/>
    </source>
</evidence>
<evidence type="ECO:0000256" key="1">
    <source>
        <dbReference type="SAM" id="Coils"/>
    </source>
</evidence>
<feature type="domain" description="BRE1-like coiled-coil containing" evidence="3">
    <location>
        <begin position="17"/>
        <end position="75"/>
    </location>
</feature>
<accession>A0ABU6N7Y7</accession>
<dbReference type="SUPFAM" id="SSF57997">
    <property type="entry name" value="Tropomyosin"/>
    <property type="match status" value="1"/>
</dbReference>
<dbReference type="Proteomes" id="UP001330749">
    <property type="component" value="Unassembled WGS sequence"/>
</dbReference>
<feature type="chain" id="PRO_5047180889" description="BRE1-like coiled-coil containing domain-containing protein" evidence="2">
    <location>
        <begin position="21"/>
        <end position="82"/>
    </location>
</feature>
<evidence type="ECO:0000313" key="4">
    <source>
        <dbReference type="EMBL" id="MED3562333.1"/>
    </source>
</evidence>
<keyword evidence="1" id="KW-0175">Coiled coil</keyword>
<sequence length="82" mass="9311">MKRAILITSLLLLGGCSSQSVTNTNDDYETRISNLEQQNKELRSDLDEAIDKLDEIETNLDDTNTHIDDVESKLDDHIQAYD</sequence>
<dbReference type="RefSeq" id="WP_327967239.1">
    <property type="nucleotide sequence ID" value="NZ_JARMQG010000084.1"/>
</dbReference>
<name>A0ABU6N7Y7_9BACI</name>
<dbReference type="PROSITE" id="PS51257">
    <property type="entry name" value="PROKAR_LIPOPROTEIN"/>
    <property type="match status" value="1"/>
</dbReference>
<protein>
    <recommendedName>
        <fullName evidence="3">BRE1-like coiled-coil containing domain-containing protein</fullName>
    </recommendedName>
</protein>
<keyword evidence="5" id="KW-1185">Reference proteome</keyword>
<proteinExistence type="predicted"/>
<feature type="coiled-coil region" evidence="1">
    <location>
        <begin position="18"/>
        <end position="73"/>
    </location>
</feature>
<reference evidence="4 5" key="1">
    <citation type="submission" date="2023-03" db="EMBL/GenBank/DDBJ databases">
        <title>Bacillus Genome Sequencing.</title>
        <authorList>
            <person name="Dunlap C."/>
        </authorList>
    </citation>
    <scope>NUCLEOTIDE SEQUENCE [LARGE SCALE GENOMIC DNA]</scope>
    <source>
        <strain evidence="4 5">B-14544</strain>
    </source>
</reference>
<evidence type="ECO:0000259" key="3">
    <source>
        <dbReference type="Pfam" id="PF26095"/>
    </source>
</evidence>